<accession>A0A9X2AWC0</accession>
<feature type="domain" description="Flagellin C-terminal" evidence="8">
    <location>
        <begin position="292"/>
        <end position="376"/>
    </location>
</feature>
<keyword evidence="3 6" id="KW-0175">Coiled coil</keyword>
<name>A0A9X2AWC0_9VIBR</name>
<dbReference type="GO" id="GO:0009288">
    <property type="term" value="C:bacterial-type flagellum"/>
    <property type="evidence" value="ECO:0007669"/>
    <property type="project" value="UniProtKB-SubCell"/>
</dbReference>
<evidence type="ECO:0000313" key="9">
    <source>
        <dbReference type="EMBL" id="MCJ2377769.1"/>
    </source>
</evidence>
<keyword evidence="10" id="KW-1185">Reference proteome</keyword>
<gene>
    <name evidence="9" type="ORF">LNL84_13110</name>
</gene>
<comment type="similarity">
    <text evidence="1 5">Belongs to the bacterial flagellin family.</text>
</comment>
<dbReference type="Pfam" id="PF00669">
    <property type="entry name" value="Flagellin_N"/>
    <property type="match status" value="1"/>
</dbReference>
<dbReference type="InterPro" id="IPR001492">
    <property type="entry name" value="Flagellin"/>
</dbReference>
<evidence type="ECO:0000256" key="3">
    <source>
        <dbReference type="ARBA" id="ARBA00023054"/>
    </source>
</evidence>
<evidence type="ECO:0000256" key="1">
    <source>
        <dbReference type="ARBA" id="ARBA00005709"/>
    </source>
</evidence>
<sequence>MAITVNTNISAMSAQRSLGAATHALEQSMERLSSGRRINSAKDDAAGLQISNRLESQIRGLGVAQRNANDGISILQTAEGAMQETTQLLQRMRDLSLQSSNGSNSISDRQALQEEFSALNDELNRIAETTSFAGRKLLNGQFGTSSFQVGAGSGEAIQVNLNSMRSDQIAMGGVVYQTERGAGDAWRVNADNKDFNVSYIDGSGEEQTVSFHLKLGDDIEQVATYINGHNDEISASVNEYGQLQMFAGATDAISELSFSGSFSDELGLKTAGRINVNALSIENIGGAQLSVSVIDEALKYVDSHRAELGAYQNRLGHTINNLSNMEENLSASKGRIQDADYAKETTKMIKQQILQQVSTSILAQAKQTPNLALTLLKS</sequence>
<dbReference type="PRINTS" id="PR00207">
    <property type="entry name" value="FLAGELLIN"/>
</dbReference>
<evidence type="ECO:0000259" key="8">
    <source>
        <dbReference type="Pfam" id="PF00700"/>
    </source>
</evidence>
<dbReference type="Pfam" id="PF07196">
    <property type="entry name" value="Flagellin_IN"/>
    <property type="match status" value="1"/>
</dbReference>
<protein>
    <recommendedName>
        <fullName evidence="5">Flagellin</fullName>
    </recommendedName>
</protein>
<dbReference type="Gene3D" id="3.30.70.2120">
    <property type="match status" value="1"/>
</dbReference>
<dbReference type="Gene3D" id="6.10.10.10">
    <property type="entry name" value="Flagellar export chaperone, C-terminal domain"/>
    <property type="match status" value="1"/>
</dbReference>
<dbReference type="Pfam" id="PF00700">
    <property type="entry name" value="Flagellin_C"/>
    <property type="match status" value="1"/>
</dbReference>
<keyword evidence="2 5" id="KW-0964">Secreted</keyword>
<keyword evidence="9" id="KW-0282">Flagellum</keyword>
<evidence type="ECO:0000313" key="10">
    <source>
        <dbReference type="Proteomes" id="UP001139488"/>
    </source>
</evidence>
<dbReference type="InterPro" id="IPR010810">
    <property type="entry name" value="Flagellin_hook_IN_motif"/>
</dbReference>
<evidence type="ECO:0000256" key="6">
    <source>
        <dbReference type="SAM" id="Coils"/>
    </source>
</evidence>
<dbReference type="GO" id="GO:0005198">
    <property type="term" value="F:structural molecule activity"/>
    <property type="evidence" value="ECO:0007669"/>
    <property type="project" value="UniProtKB-UniRule"/>
</dbReference>
<feature type="domain" description="Flagellin N-terminal" evidence="7">
    <location>
        <begin position="5"/>
        <end position="141"/>
    </location>
</feature>
<dbReference type="EMBL" id="JAJNNZ010000010">
    <property type="protein sequence ID" value="MCJ2377769.1"/>
    <property type="molecule type" value="Genomic_DNA"/>
</dbReference>
<comment type="function">
    <text evidence="5">Flagellin is the subunit protein which polymerizes to form the filaments of bacterial flagella.</text>
</comment>
<reference evidence="9" key="1">
    <citation type="submission" date="2021-11" db="EMBL/GenBank/DDBJ databases">
        <title>Vibrio ZSDE26 sp. nov. and Vibrio ZSDZ34 sp. nov., isolated from coastal seawater in Qingdao.</title>
        <authorList>
            <person name="Zhang P."/>
        </authorList>
    </citation>
    <scope>NUCLEOTIDE SEQUENCE</scope>
    <source>
        <strain evidence="9">ZSDZ34</strain>
    </source>
</reference>
<feature type="coiled-coil region" evidence="6">
    <location>
        <begin position="75"/>
        <end position="129"/>
    </location>
</feature>
<dbReference type="PANTHER" id="PTHR42792">
    <property type="entry name" value="FLAGELLIN"/>
    <property type="match status" value="1"/>
</dbReference>
<comment type="caution">
    <text evidence="9">The sequence shown here is derived from an EMBL/GenBank/DDBJ whole genome shotgun (WGS) entry which is preliminary data.</text>
</comment>
<dbReference type="InterPro" id="IPR001029">
    <property type="entry name" value="Flagellin_N"/>
</dbReference>
<dbReference type="InterPro" id="IPR046358">
    <property type="entry name" value="Flagellin_C"/>
</dbReference>
<dbReference type="GO" id="GO:0005576">
    <property type="term" value="C:extracellular region"/>
    <property type="evidence" value="ECO:0007669"/>
    <property type="project" value="UniProtKB-SubCell"/>
</dbReference>
<dbReference type="PANTHER" id="PTHR42792:SF2">
    <property type="entry name" value="FLAGELLIN"/>
    <property type="match status" value="1"/>
</dbReference>
<dbReference type="NCBIfam" id="NF006468">
    <property type="entry name" value="PRK08869.1-3"/>
    <property type="match status" value="1"/>
</dbReference>
<dbReference type="AlphaFoldDB" id="A0A9X2AWC0"/>
<organism evidence="9 10">
    <name type="scientific">Vibrio gelatinilyticus</name>
    <dbReference type="NCBI Taxonomy" id="2893468"/>
    <lineage>
        <taxon>Bacteria</taxon>
        <taxon>Pseudomonadati</taxon>
        <taxon>Pseudomonadota</taxon>
        <taxon>Gammaproteobacteria</taxon>
        <taxon>Vibrionales</taxon>
        <taxon>Vibrionaceae</taxon>
        <taxon>Vibrio</taxon>
    </lineage>
</organism>
<evidence type="ECO:0000259" key="7">
    <source>
        <dbReference type="Pfam" id="PF00669"/>
    </source>
</evidence>
<dbReference type="RefSeq" id="WP_244358018.1">
    <property type="nucleotide sequence ID" value="NZ_JAJNNZ010000010.1"/>
</dbReference>
<evidence type="ECO:0000256" key="4">
    <source>
        <dbReference type="ARBA" id="ARBA00023143"/>
    </source>
</evidence>
<dbReference type="NCBIfam" id="NF006466">
    <property type="entry name" value="PRK08869.1-1"/>
    <property type="match status" value="1"/>
</dbReference>
<dbReference type="SUPFAM" id="SSF64518">
    <property type="entry name" value="Phase 1 flagellin"/>
    <property type="match status" value="1"/>
</dbReference>
<keyword evidence="9" id="KW-0969">Cilium</keyword>
<dbReference type="Gene3D" id="1.20.1330.10">
    <property type="entry name" value="f41 fragment of flagellin, N-terminal domain"/>
    <property type="match status" value="1"/>
</dbReference>
<dbReference type="Proteomes" id="UP001139488">
    <property type="component" value="Unassembled WGS sequence"/>
</dbReference>
<evidence type="ECO:0000256" key="2">
    <source>
        <dbReference type="ARBA" id="ARBA00022525"/>
    </source>
</evidence>
<comment type="subcellular location">
    <subcellularLocation>
        <location evidence="5">Secreted</location>
    </subcellularLocation>
    <subcellularLocation>
        <location evidence="5">Bacterial flagellum</location>
    </subcellularLocation>
</comment>
<proteinExistence type="inferred from homology"/>
<dbReference type="InterPro" id="IPR042187">
    <property type="entry name" value="Flagellin_C_sub2"/>
</dbReference>
<keyword evidence="4 5" id="KW-0975">Bacterial flagellum</keyword>
<keyword evidence="9" id="KW-0966">Cell projection</keyword>
<evidence type="ECO:0000256" key="5">
    <source>
        <dbReference type="RuleBase" id="RU362073"/>
    </source>
</evidence>